<feature type="chain" id="PRO_5043582572" evidence="2">
    <location>
        <begin position="18"/>
        <end position="586"/>
    </location>
</feature>
<dbReference type="InterPro" id="IPR008979">
    <property type="entry name" value="Galactose-bd-like_sf"/>
</dbReference>
<dbReference type="PANTHER" id="PTHR43056">
    <property type="entry name" value="PEPTIDASE S9 PROLYL OLIGOPEPTIDASE"/>
    <property type="match status" value="1"/>
</dbReference>
<proteinExistence type="predicted"/>
<evidence type="ECO:0000313" key="4">
    <source>
        <dbReference type="EMBL" id="XBH17781.1"/>
    </source>
</evidence>
<dbReference type="Gene3D" id="2.60.120.260">
    <property type="entry name" value="Galactose-binding domain-like"/>
    <property type="match status" value="1"/>
</dbReference>
<gene>
    <name evidence="4" type="ORF">P8935_00260</name>
</gene>
<dbReference type="EMBL" id="CP121196">
    <property type="protein sequence ID" value="XBH17781.1"/>
    <property type="molecule type" value="Genomic_DNA"/>
</dbReference>
<organism evidence="4">
    <name type="scientific">Telmatobacter sp. DSM 110680</name>
    <dbReference type="NCBI Taxonomy" id="3036704"/>
    <lineage>
        <taxon>Bacteria</taxon>
        <taxon>Pseudomonadati</taxon>
        <taxon>Acidobacteriota</taxon>
        <taxon>Terriglobia</taxon>
        <taxon>Terriglobales</taxon>
        <taxon>Acidobacteriaceae</taxon>
        <taxon>Telmatobacter</taxon>
    </lineage>
</organism>
<feature type="domain" description="Xaa-Pro dipeptidyl-peptidase C-terminal" evidence="3">
    <location>
        <begin position="327"/>
        <end position="580"/>
    </location>
</feature>
<dbReference type="InterPro" id="IPR050585">
    <property type="entry name" value="Xaa-Pro_dipeptidyl-ppase/CocE"/>
</dbReference>
<dbReference type="SUPFAM" id="SSF49785">
    <property type="entry name" value="Galactose-binding domain-like"/>
    <property type="match status" value="1"/>
</dbReference>
<evidence type="ECO:0000259" key="3">
    <source>
        <dbReference type="SMART" id="SM00939"/>
    </source>
</evidence>
<accession>A0AAU7DKD0</accession>
<dbReference type="SMART" id="SM00939">
    <property type="entry name" value="PepX_C"/>
    <property type="match status" value="1"/>
</dbReference>
<evidence type="ECO:0000256" key="2">
    <source>
        <dbReference type="SAM" id="SignalP"/>
    </source>
</evidence>
<protein>
    <submittedName>
        <fullName evidence="4">CocE/NonD family hydrolase</fullName>
    </submittedName>
</protein>
<dbReference type="Pfam" id="PF02129">
    <property type="entry name" value="Peptidase_S15"/>
    <property type="match status" value="1"/>
</dbReference>
<dbReference type="Pfam" id="PF08530">
    <property type="entry name" value="PepX_C"/>
    <property type="match status" value="1"/>
</dbReference>
<keyword evidence="1 4" id="KW-0378">Hydrolase</keyword>
<dbReference type="PANTHER" id="PTHR43056:SF10">
    <property type="entry name" value="COCE_NOND FAMILY, PUTATIVE (AFU_ORTHOLOGUE AFUA_7G00600)-RELATED"/>
    <property type="match status" value="1"/>
</dbReference>
<dbReference type="RefSeq" id="WP_348263006.1">
    <property type="nucleotide sequence ID" value="NZ_CP121196.1"/>
</dbReference>
<dbReference type="InterPro" id="IPR013736">
    <property type="entry name" value="Xaa-Pro_dipept_C"/>
</dbReference>
<dbReference type="AlphaFoldDB" id="A0AAU7DKD0"/>
<dbReference type="SUPFAM" id="SSF53474">
    <property type="entry name" value="alpha/beta-Hydrolases"/>
    <property type="match status" value="1"/>
</dbReference>
<dbReference type="InterPro" id="IPR005674">
    <property type="entry name" value="CocE/Ser_esterase"/>
</dbReference>
<reference evidence="4" key="1">
    <citation type="submission" date="2023-03" db="EMBL/GenBank/DDBJ databases">
        <title>Edaphobacter sp.</title>
        <authorList>
            <person name="Huber K.J."/>
            <person name="Papendorf J."/>
            <person name="Pilke C."/>
            <person name="Bunk B."/>
            <person name="Sproeer C."/>
            <person name="Pester M."/>
        </authorList>
    </citation>
    <scope>NUCLEOTIDE SEQUENCE</scope>
    <source>
        <strain evidence="4">DSM 110680</strain>
    </source>
</reference>
<dbReference type="NCBIfam" id="TIGR00976">
    <property type="entry name" value="CocE_NonD"/>
    <property type="match status" value="1"/>
</dbReference>
<keyword evidence="2" id="KW-0732">Signal</keyword>
<dbReference type="GO" id="GO:0008239">
    <property type="term" value="F:dipeptidyl-peptidase activity"/>
    <property type="evidence" value="ECO:0007669"/>
    <property type="project" value="InterPro"/>
</dbReference>
<dbReference type="Gene3D" id="1.10.3020.10">
    <property type="entry name" value="alpha-amino acid ester hydrolase ( Helical cap domain)"/>
    <property type="match status" value="1"/>
</dbReference>
<evidence type="ECO:0000256" key="1">
    <source>
        <dbReference type="ARBA" id="ARBA00022801"/>
    </source>
</evidence>
<dbReference type="InterPro" id="IPR029058">
    <property type="entry name" value="AB_hydrolase_fold"/>
</dbReference>
<name>A0AAU7DKD0_9BACT</name>
<feature type="signal peptide" evidence="2">
    <location>
        <begin position="1"/>
        <end position="17"/>
    </location>
</feature>
<dbReference type="InterPro" id="IPR000383">
    <property type="entry name" value="Xaa-Pro-like_dom"/>
</dbReference>
<dbReference type="Gene3D" id="3.40.50.1820">
    <property type="entry name" value="alpha/beta hydrolase"/>
    <property type="match status" value="1"/>
</dbReference>
<sequence length="586" mass="64564">MLKQIFIALCLAPIALAQTTPDITIERGVPMKTRDGIILRADIYHPAGDAKYPTLLQRTPYDKNNAADFGRTAAARGYLVVVQDVRGRYTSEGEWYPFKHETEDGYDTIEWAAALPNSNGKVGMFGGSYVGATQMLAAIGHPPHLAGICPVVTASNYHENWTYQGGAFEQWFNESWTAGLAQDTLNRAIRRDTNALAAVDTLPLTQFPVFNLAKPRTGVELTQALAPYFLDWAAHTDYDDYWKQWSIEENFQNIQVPALTVAAWYDIFQGGSLRNYQGLKAHAGNEAARTGQHLLMMIGGHAGGGSHIGTVDFGPAAAEYDENKTILEWYDYLFQGKQNDFATHPVKIFVMGENKWRFEDAWPLERAKSTRYLLHSTGKANSSTGDGALSIASAKSEHADSFTYDPANPVPTTGGPLCCDPQHLPAGPRDQKEVEARPDVLVYSTPPLDSDVEVTGPVTLDLYAASTAVDTDFTAKLVDVWPNGYVQNLTEGILRARYRESTTGPAKLLEPGKINEYKVDLWSTSNVFLKGHIIRLEVSSSNFPRFDRNLNTGKPASTDSTFVKATNTIYHDTAHPSALILPIIPK</sequence>